<evidence type="ECO:0000313" key="1">
    <source>
        <dbReference type="EMBL" id="KUM46790.1"/>
    </source>
</evidence>
<keyword evidence="1" id="KW-0687">Ribonucleoprotein</keyword>
<comment type="caution">
    <text evidence="1">The sequence shown here is derived from an EMBL/GenBank/DDBJ whole genome shotgun (WGS) entry which is preliminary data.</text>
</comment>
<dbReference type="AlphaFoldDB" id="A0A117NGH3"/>
<protein>
    <submittedName>
        <fullName evidence="1">Ribosomal protein S3</fullName>
    </submittedName>
</protein>
<sequence>MTGRIAHLKHEGEEELHFQLAQDISFQPRDRTRSFRSILSQIVRDIPLVMPKGDIMVGNKYPSFSSSVRERRNVT</sequence>
<proteinExistence type="predicted"/>
<accession>A0A117NGH3</accession>
<name>A0A117NGH3_PICGL</name>
<geneLocation type="mitochondrion" evidence="1"/>
<gene>
    <name evidence="1" type="primary">rps3</name>
    <name evidence="1" type="ORF">ABT39_MTgene6245</name>
</gene>
<keyword evidence="1" id="KW-0496">Mitochondrion</keyword>
<dbReference type="GO" id="GO:0005840">
    <property type="term" value="C:ribosome"/>
    <property type="evidence" value="ECO:0007669"/>
    <property type="project" value="UniProtKB-KW"/>
</dbReference>
<keyword evidence="1" id="KW-0689">Ribosomal protein</keyword>
<organism evidence="1">
    <name type="scientific">Picea glauca</name>
    <name type="common">White spruce</name>
    <name type="synonym">Pinus glauca</name>
    <dbReference type="NCBI Taxonomy" id="3330"/>
    <lineage>
        <taxon>Eukaryota</taxon>
        <taxon>Viridiplantae</taxon>
        <taxon>Streptophyta</taxon>
        <taxon>Embryophyta</taxon>
        <taxon>Tracheophyta</taxon>
        <taxon>Spermatophyta</taxon>
        <taxon>Pinopsida</taxon>
        <taxon>Pinidae</taxon>
        <taxon>Conifers I</taxon>
        <taxon>Pinales</taxon>
        <taxon>Pinaceae</taxon>
        <taxon>Picea</taxon>
    </lineage>
</organism>
<dbReference type="EMBL" id="LKAM01000009">
    <property type="protein sequence ID" value="KUM46790.1"/>
    <property type="molecule type" value="Genomic_DNA"/>
</dbReference>
<reference evidence="1" key="1">
    <citation type="journal article" date="2015" name="Genome Biol. Evol.">
        <title>Organellar Genomes of White Spruce (Picea glauca): Assembly and Annotation.</title>
        <authorList>
            <person name="Jackman S.D."/>
            <person name="Warren R.L."/>
            <person name="Gibb E.A."/>
            <person name="Vandervalk B.P."/>
            <person name="Mohamadi H."/>
            <person name="Chu J."/>
            <person name="Raymond A."/>
            <person name="Pleasance S."/>
            <person name="Coope R."/>
            <person name="Wildung M.R."/>
            <person name="Ritland C.E."/>
            <person name="Bousquet J."/>
            <person name="Jones S.J."/>
            <person name="Bohlmann J."/>
            <person name="Birol I."/>
        </authorList>
    </citation>
    <scope>NUCLEOTIDE SEQUENCE [LARGE SCALE GENOMIC DNA]</scope>
    <source>
        <tissue evidence="1">Flushing bud</tissue>
    </source>
</reference>